<evidence type="ECO:0000313" key="3">
    <source>
        <dbReference type="Proteomes" id="UP000007879"/>
    </source>
</evidence>
<feature type="transmembrane region" description="Helical" evidence="1">
    <location>
        <begin position="142"/>
        <end position="165"/>
    </location>
</feature>
<dbReference type="AlphaFoldDB" id="A0A1X7TY62"/>
<dbReference type="KEGG" id="aqu:109585441"/>
<keyword evidence="3" id="KW-1185">Reference proteome</keyword>
<proteinExistence type="predicted"/>
<keyword evidence="1" id="KW-1133">Transmembrane helix</keyword>
<name>A0A1X7TY62_AMPQE</name>
<evidence type="ECO:0000313" key="2">
    <source>
        <dbReference type="EnsemblMetazoa" id="Aqu2.1.20183_001"/>
    </source>
</evidence>
<feature type="transmembrane region" description="Helical" evidence="1">
    <location>
        <begin position="12"/>
        <end position="28"/>
    </location>
</feature>
<dbReference type="STRING" id="400682.A0A1X7TY62"/>
<sequence>MSPLIDVDEQVALLILVTCVTVSILHRLKRPATKLISSFIMQEDYNRLLVLEKDIKILTDEVEAQTDMAERVHLWNEKTKKATTLNDIRSRISSKVSRITKICSIILFIVIELGRISVVLSYRWYPVARLQPQAFWPLSRILSYPTGITGAIGTPVWCGICLIIVSKILHLLEIK</sequence>
<dbReference type="Pfam" id="PF04420">
    <property type="entry name" value="CHD5"/>
    <property type="match status" value="1"/>
</dbReference>
<accession>A0A1X7TY62</accession>
<reference evidence="3" key="1">
    <citation type="journal article" date="2010" name="Nature">
        <title>The Amphimedon queenslandica genome and the evolution of animal complexity.</title>
        <authorList>
            <person name="Srivastava M."/>
            <person name="Simakov O."/>
            <person name="Chapman J."/>
            <person name="Fahey B."/>
            <person name="Gauthier M.E."/>
            <person name="Mitros T."/>
            <person name="Richards G.S."/>
            <person name="Conaco C."/>
            <person name="Dacre M."/>
            <person name="Hellsten U."/>
            <person name="Larroux C."/>
            <person name="Putnam N.H."/>
            <person name="Stanke M."/>
            <person name="Adamska M."/>
            <person name="Darling A."/>
            <person name="Degnan S.M."/>
            <person name="Oakley T.H."/>
            <person name="Plachetzki D.C."/>
            <person name="Zhai Y."/>
            <person name="Adamski M."/>
            <person name="Calcino A."/>
            <person name="Cummins S.F."/>
            <person name="Goodstein D.M."/>
            <person name="Harris C."/>
            <person name="Jackson D.J."/>
            <person name="Leys S.P."/>
            <person name="Shu S."/>
            <person name="Woodcroft B.J."/>
            <person name="Vervoort M."/>
            <person name="Kosik K.S."/>
            <person name="Manning G."/>
            <person name="Degnan B.M."/>
            <person name="Rokhsar D.S."/>
        </authorList>
    </citation>
    <scope>NUCLEOTIDE SEQUENCE [LARGE SCALE GENOMIC DNA]</scope>
</reference>
<dbReference type="EnsemblMetazoa" id="XM_020001525.1">
    <property type="protein sequence ID" value="XP_019857084.1"/>
    <property type="gene ID" value="LOC109585441"/>
</dbReference>
<protein>
    <submittedName>
        <fullName evidence="2">Uncharacterized protein</fullName>
    </submittedName>
</protein>
<keyword evidence="1" id="KW-0472">Membrane</keyword>
<evidence type="ECO:0000256" key="1">
    <source>
        <dbReference type="SAM" id="Phobius"/>
    </source>
</evidence>
<dbReference type="InParanoid" id="A0A1X7TY62"/>
<feature type="transmembrane region" description="Helical" evidence="1">
    <location>
        <begin position="99"/>
        <end position="122"/>
    </location>
</feature>
<dbReference type="GO" id="GO:0071816">
    <property type="term" value="P:tail-anchored membrane protein insertion into ER membrane"/>
    <property type="evidence" value="ECO:0007669"/>
    <property type="project" value="InterPro"/>
</dbReference>
<dbReference type="InterPro" id="IPR028945">
    <property type="entry name" value="Get1"/>
</dbReference>
<gene>
    <name evidence="2" type="primary">109585441</name>
</gene>
<organism evidence="2">
    <name type="scientific">Amphimedon queenslandica</name>
    <name type="common">Sponge</name>
    <dbReference type="NCBI Taxonomy" id="400682"/>
    <lineage>
        <taxon>Eukaryota</taxon>
        <taxon>Metazoa</taxon>
        <taxon>Porifera</taxon>
        <taxon>Demospongiae</taxon>
        <taxon>Heteroscleromorpha</taxon>
        <taxon>Haplosclerida</taxon>
        <taxon>Niphatidae</taxon>
        <taxon>Amphimedon</taxon>
    </lineage>
</organism>
<reference evidence="2" key="2">
    <citation type="submission" date="2017-05" db="UniProtKB">
        <authorList>
            <consortium name="EnsemblMetazoa"/>
        </authorList>
    </citation>
    <scope>IDENTIFICATION</scope>
</reference>
<keyword evidence="1" id="KW-0812">Transmembrane</keyword>
<dbReference type="Proteomes" id="UP000007879">
    <property type="component" value="Unassembled WGS sequence"/>
</dbReference>
<dbReference type="EnsemblMetazoa" id="Aqu2.1.20183_001">
    <property type="protein sequence ID" value="Aqu2.1.20183_001"/>
    <property type="gene ID" value="Aqu2.1.20183"/>
</dbReference>
<dbReference type="OrthoDB" id="69461at2759"/>